<reference evidence="1 2" key="1">
    <citation type="journal article" date="2017" name="Int. J. Syst. Evol. Microbiol.">
        <title>Erythrobacter aquimixticola sp. nov., isolated from the junction between the ocean and a freshwater spring.</title>
        <authorList>
            <person name="Park S."/>
            <person name="Jung Y.T."/>
            <person name="Choi S.J."/>
            <person name="Yoon J.H."/>
        </authorList>
    </citation>
    <scope>NUCLEOTIDE SEQUENCE [LARGE SCALE GENOMIC DNA]</scope>
    <source>
        <strain evidence="1 2">JSSK-14</strain>
    </source>
</reference>
<keyword evidence="2" id="KW-1185">Reference proteome</keyword>
<evidence type="ECO:0008006" key="3">
    <source>
        <dbReference type="Google" id="ProtNLM"/>
    </source>
</evidence>
<gene>
    <name evidence="1" type="ORF">D6201_04640</name>
</gene>
<sequence length="342" mass="38312">MVAIDDGGGRVKIIILKLDSEKKEWAGGTRTGLSYVEMYEKILSENAIPFQTVRFGQEDFWEQALSATHFIARFKGYEPDLSIGHSILPPLEAAGVKCLPEYDGFRFCGDKLRIAAFYAANDIDAPRTDAVFSMEDVERWKAERGFFPVVGKLRHGASSINVEMIHDAAQLDRIAERLFTARMVDGRMDPGVTQILEDALLRRPAVPNTGLLLQEFAPGNDGDHRVTTIGDRAFYFKRSNRPGDFRASGSGIFDYDPDKADKELIAKSFEISKRFGFSMMAYDYLTQPRPMLVEMNYAAVGAAIAGAPGYFTPEGKFVSHDNRPPQWYQLVDFLELPDLKTP</sequence>
<dbReference type="SUPFAM" id="SSF56059">
    <property type="entry name" value="Glutathione synthetase ATP-binding domain-like"/>
    <property type="match status" value="1"/>
</dbReference>
<organism evidence="1 2">
    <name type="scientific">Aurantiacibacter aquimixticola</name>
    <dbReference type="NCBI Taxonomy" id="1958945"/>
    <lineage>
        <taxon>Bacteria</taxon>
        <taxon>Pseudomonadati</taxon>
        <taxon>Pseudomonadota</taxon>
        <taxon>Alphaproteobacteria</taxon>
        <taxon>Sphingomonadales</taxon>
        <taxon>Erythrobacteraceae</taxon>
        <taxon>Aurantiacibacter</taxon>
    </lineage>
</organism>
<dbReference type="EMBL" id="RAHX01000001">
    <property type="protein sequence ID" value="RJY08739.1"/>
    <property type="molecule type" value="Genomic_DNA"/>
</dbReference>
<dbReference type="RefSeq" id="WP_120047753.1">
    <property type="nucleotide sequence ID" value="NZ_RAHX01000001.1"/>
</dbReference>
<protein>
    <recommendedName>
        <fullName evidence="3">ATP-grasp domain-containing protein</fullName>
    </recommendedName>
</protein>
<accession>A0A419RSJ4</accession>
<dbReference type="AlphaFoldDB" id="A0A419RSJ4"/>
<dbReference type="Proteomes" id="UP000285232">
    <property type="component" value="Unassembled WGS sequence"/>
</dbReference>
<comment type="caution">
    <text evidence="1">The sequence shown here is derived from an EMBL/GenBank/DDBJ whole genome shotgun (WGS) entry which is preliminary data.</text>
</comment>
<dbReference type="Gene3D" id="3.30.470.20">
    <property type="entry name" value="ATP-grasp fold, B domain"/>
    <property type="match status" value="1"/>
</dbReference>
<evidence type="ECO:0000313" key="1">
    <source>
        <dbReference type="EMBL" id="RJY08739.1"/>
    </source>
</evidence>
<evidence type="ECO:0000313" key="2">
    <source>
        <dbReference type="Proteomes" id="UP000285232"/>
    </source>
</evidence>
<name>A0A419RSJ4_9SPHN</name>
<dbReference type="OrthoDB" id="1704979at2"/>
<proteinExistence type="predicted"/>